<feature type="domain" description="WDR59/RTC1-like RING zinc finger" evidence="3">
    <location>
        <begin position="97"/>
        <end position="145"/>
    </location>
</feature>
<dbReference type="PANTHER" id="PTHR46170">
    <property type="entry name" value="GATOR COMPLEX PROTEIN WDR59"/>
    <property type="match status" value="1"/>
</dbReference>
<dbReference type="InterPro" id="IPR049566">
    <property type="entry name" value="WDR59_RTC1-like_RING_Znf"/>
</dbReference>
<accession>A0ABM1EQC8</accession>
<evidence type="ECO:0000256" key="2">
    <source>
        <dbReference type="ARBA" id="ARBA00022737"/>
    </source>
</evidence>
<dbReference type="Proteomes" id="UP000695022">
    <property type="component" value="Unplaced"/>
</dbReference>
<keyword evidence="2" id="KW-0677">Repeat</keyword>
<reference evidence="5" key="1">
    <citation type="submission" date="2025-08" db="UniProtKB">
        <authorList>
            <consortium name="RefSeq"/>
        </authorList>
    </citation>
    <scope>IDENTIFICATION</scope>
</reference>
<dbReference type="InterPro" id="IPR049567">
    <property type="entry name" value="WDR59-like"/>
</dbReference>
<dbReference type="GeneID" id="106814573"/>
<organism evidence="4 5">
    <name type="scientific">Priapulus caudatus</name>
    <name type="common">Priapulid worm</name>
    <dbReference type="NCBI Taxonomy" id="37621"/>
    <lineage>
        <taxon>Eukaryota</taxon>
        <taxon>Metazoa</taxon>
        <taxon>Ecdysozoa</taxon>
        <taxon>Scalidophora</taxon>
        <taxon>Priapulida</taxon>
        <taxon>Priapulimorpha</taxon>
        <taxon>Priapulimorphida</taxon>
        <taxon>Priapulidae</taxon>
        <taxon>Priapulus</taxon>
    </lineage>
</organism>
<protein>
    <submittedName>
        <fullName evidence="5">WD repeat-containing protein 59-like</fullName>
    </submittedName>
</protein>
<evidence type="ECO:0000313" key="5">
    <source>
        <dbReference type="RefSeq" id="XP_014674399.1"/>
    </source>
</evidence>
<proteinExistence type="predicted"/>
<evidence type="ECO:0000256" key="1">
    <source>
        <dbReference type="ARBA" id="ARBA00022574"/>
    </source>
</evidence>
<sequence length="158" mass="17818">MVQIISLLNSSSQFYLEVKPMLLDPDVTAQHDAYKHAYANVLYYWKLHERRIEVLNFVSSATEQHRGVEVQTLCHHCGEKNATGGPQCSHCKHYAFRCSVCHVSVKGPANFCLACYHGGHTYHLMDWFAEQEVCPTGCGCRCLKASTMFADYTASAEH</sequence>
<keyword evidence="4" id="KW-1185">Reference proteome</keyword>
<evidence type="ECO:0000259" key="3">
    <source>
        <dbReference type="Pfam" id="PF17120"/>
    </source>
</evidence>
<dbReference type="Pfam" id="PF17120">
    <property type="entry name" value="zf-RING_16"/>
    <property type="match status" value="1"/>
</dbReference>
<gene>
    <name evidence="5" type="primary">LOC106814573</name>
</gene>
<evidence type="ECO:0000313" key="4">
    <source>
        <dbReference type="Proteomes" id="UP000695022"/>
    </source>
</evidence>
<keyword evidence="1" id="KW-0853">WD repeat</keyword>
<dbReference type="RefSeq" id="XP_014674399.1">
    <property type="nucleotide sequence ID" value="XM_014818913.1"/>
</dbReference>
<dbReference type="PANTHER" id="PTHR46170:SF1">
    <property type="entry name" value="GATOR COMPLEX PROTEIN WDR59"/>
    <property type="match status" value="1"/>
</dbReference>
<name>A0ABM1EQC8_PRICU</name>